<protein>
    <submittedName>
        <fullName evidence="2">Uncharacterized protein</fullName>
    </submittedName>
</protein>
<accession>A0AAU0F2C1</accession>
<keyword evidence="1" id="KW-0812">Transmembrane</keyword>
<gene>
    <name evidence="2" type="ORF">BPO_1442</name>
</gene>
<feature type="transmembrane region" description="Helical" evidence="1">
    <location>
        <begin position="27"/>
        <end position="53"/>
    </location>
</feature>
<dbReference type="EMBL" id="CP136426">
    <property type="protein sequence ID" value="WOC52089.1"/>
    <property type="molecule type" value="Genomic_DNA"/>
</dbReference>
<keyword evidence="3" id="KW-1185">Reference proteome</keyword>
<keyword evidence="1" id="KW-0472">Membrane</keyword>
<keyword evidence="1" id="KW-1133">Transmembrane helix</keyword>
<dbReference type="KEGG" id="bpor:BPO_1442"/>
<evidence type="ECO:0000256" key="1">
    <source>
        <dbReference type="SAM" id="Phobius"/>
    </source>
</evidence>
<dbReference type="Proteomes" id="UP001432059">
    <property type="component" value="Chromosome"/>
</dbReference>
<sequence>MVGDFIVGIILYIAGEVRMEKKVDARLAITINAANIPTPMRIFFVILFIHLLLRLQR</sequence>
<proteinExistence type="predicted"/>
<organism evidence="2 3">
    <name type="scientific">Bergeyella porcorum</name>
    <dbReference type="NCBI Taxonomy" id="1735111"/>
    <lineage>
        <taxon>Bacteria</taxon>
        <taxon>Pseudomonadati</taxon>
        <taxon>Bacteroidota</taxon>
        <taxon>Flavobacteriia</taxon>
        <taxon>Flavobacteriales</taxon>
        <taxon>Weeksellaceae</taxon>
        <taxon>Bergeyella</taxon>
    </lineage>
</organism>
<name>A0AAU0F2C1_9FLAO</name>
<evidence type="ECO:0000313" key="3">
    <source>
        <dbReference type="Proteomes" id="UP001432059"/>
    </source>
</evidence>
<reference evidence="2" key="1">
    <citation type="submission" date="2023-10" db="EMBL/GenBank/DDBJ databases">
        <title>Characterization and whole genome sequencing of a novel strain of Bergeyella porcorum QD2021 isolated from pig.</title>
        <authorList>
            <person name="Liu G."/>
            <person name="Chen C."/>
            <person name="Han X."/>
        </authorList>
    </citation>
    <scope>NUCLEOTIDE SEQUENCE</scope>
    <source>
        <strain evidence="2">QD2021</strain>
    </source>
</reference>
<dbReference type="AlphaFoldDB" id="A0AAU0F2C1"/>
<evidence type="ECO:0000313" key="2">
    <source>
        <dbReference type="EMBL" id="WOC52089.1"/>
    </source>
</evidence>